<evidence type="ECO:0000313" key="1">
    <source>
        <dbReference type="EMBL" id="SVD48903.1"/>
    </source>
</evidence>
<dbReference type="AlphaFoldDB" id="A0A382VQX9"/>
<feature type="non-terminal residue" evidence="1">
    <location>
        <position position="24"/>
    </location>
</feature>
<reference evidence="1" key="1">
    <citation type="submission" date="2018-05" db="EMBL/GenBank/DDBJ databases">
        <authorList>
            <person name="Lanie J.A."/>
            <person name="Ng W.-L."/>
            <person name="Kazmierczak K.M."/>
            <person name="Andrzejewski T.M."/>
            <person name="Davidsen T.M."/>
            <person name="Wayne K.J."/>
            <person name="Tettelin H."/>
            <person name="Glass J.I."/>
            <person name="Rusch D."/>
            <person name="Podicherti R."/>
            <person name="Tsui H.-C.T."/>
            <person name="Winkler M.E."/>
        </authorList>
    </citation>
    <scope>NUCLEOTIDE SEQUENCE</scope>
</reference>
<protein>
    <submittedName>
        <fullName evidence="1">Uncharacterized protein</fullName>
    </submittedName>
</protein>
<proteinExistence type="predicted"/>
<dbReference type="PROSITE" id="PS51257">
    <property type="entry name" value="PROKAR_LIPOPROTEIN"/>
    <property type="match status" value="1"/>
</dbReference>
<accession>A0A382VQX9</accession>
<dbReference type="EMBL" id="UINC01153923">
    <property type="protein sequence ID" value="SVD48903.1"/>
    <property type="molecule type" value="Genomic_DNA"/>
</dbReference>
<name>A0A382VQX9_9ZZZZ</name>
<organism evidence="1">
    <name type="scientific">marine metagenome</name>
    <dbReference type="NCBI Taxonomy" id="408172"/>
    <lineage>
        <taxon>unclassified sequences</taxon>
        <taxon>metagenomes</taxon>
        <taxon>ecological metagenomes</taxon>
    </lineage>
</organism>
<gene>
    <name evidence="1" type="ORF">METZ01_LOCUS401757</name>
</gene>
<sequence length="24" mass="2596">MKTKYNMMFAICSLVLLSGCVGGE</sequence>